<dbReference type="Pfam" id="PF01863">
    <property type="entry name" value="YgjP-like"/>
    <property type="match status" value="1"/>
</dbReference>
<proteinExistence type="predicted"/>
<protein>
    <submittedName>
        <fullName evidence="2">Zinc metalloprotease</fullName>
    </submittedName>
</protein>
<name>A0A0W0TQG2_LEGER</name>
<dbReference type="InterPro" id="IPR002725">
    <property type="entry name" value="YgjP-like_metallopeptidase"/>
</dbReference>
<dbReference type="Proteomes" id="UP000054773">
    <property type="component" value="Unassembled WGS sequence"/>
</dbReference>
<evidence type="ECO:0000313" key="3">
    <source>
        <dbReference type="Proteomes" id="UP000054773"/>
    </source>
</evidence>
<dbReference type="EMBL" id="LNYA01000024">
    <property type="protein sequence ID" value="KTC97557.1"/>
    <property type="molecule type" value="Genomic_DNA"/>
</dbReference>
<dbReference type="STRING" id="448.Lery_1396"/>
<dbReference type="GO" id="GO:0008237">
    <property type="term" value="F:metallopeptidase activity"/>
    <property type="evidence" value="ECO:0007669"/>
    <property type="project" value="UniProtKB-KW"/>
</dbReference>
<sequence length="253" mass="29762">MSKIKRLFNQISGTLHFIYSTQSPLTHSVFEIGGLHCELVRKSIKNLHLRVYPPDGRIRVSAPLCMNQQTIEQFIIAKQDWIRQSRQRFLSQPLPTVQQYHDGEIHYFFGHPYQLTIVPGSTRPFCSLDAPFLYLHTTAESSFEERAVLVQQWRRQQLQLQLDELVPRWEKIIGVRTQAVGIKKMKTRWGSCNTNAARVWFSLMLAEKPLACLEYVVVHELVHLLEASHNHRFQDFMNQFLPDWRQRKALLNR</sequence>
<dbReference type="PATRIC" id="fig|448.7.peg.1458"/>
<keyword evidence="3" id="KW-1185">Reference proteome</keyword>
<keyword evidence="2" id="KW-0482">Metalloprotease</keyword>
<comment type="caution">
    <text evidence="2">The sequence shown here is derived from an EMBL/GenBank/DDBJ whole genome shotgun (WGS) entry which is preliminary data.</text>
</comment>
<reference evidence="2 3" key="1">
    <citation type="submission" date="2015-11" db="EMBL/GenBank/DDBJ databases">
        <title>Genomic analysis of 38 Legionella species identifies large and diverse effector repertoires.</title>
        <authorList>
            <person name="Burstein D."/>
            <person name="Amaro F."/>
            <person name="Zusman T."/>
            <person name="Lifshitz Z."/>
            <person name="Cohen O."/>
            <person name="Gilbert J.A."/>
            <person name="Pupko T."/>
            <person name="Shuman H.A."/>
            <person name="Segal G."/>
        </authorList>
    </citation>
    <scope>NUCLEOTIDE SEQUENCE [LARGE SCALE GENOMIC DNA]</scope>
    <source>
        <strain evidence="2 3">SE-32A-C8</strain>
    </source>
</reference>
<gene>
    <name evidence="2" type="ORF">Lery_1396</name>
</gene>
<evidence type="ECO:0000313" key="2">
    <source>
        <dbReference type="EMBL" id="KTC97557.1"/>
    </source>
</evidence>
<dbReference type="Gene3D" id="3.30.2010.10">
    <property type="entry name" value="Metalloproteases ('zincins'), catalytic domain"/>
    <property type="match status" value="1"/>
</dbReference>
<accession>A0A0W0TQG2</accession>
<dbReference type="OrthoDB" id="9811177at2"/>
<keyword evidence="2" id="KW-0378">Hydrolase</keyword>
<dbReference type="InterPro" id="IPR053136">
    <property type="entry name" value="UTP_pyrophosphatase-like"/>
</dbReference>
<dbReference type="RefSeq" id="WP_058526552.1">
    <property type="nucleotide sequence ID" value="NZ_LNYA01000024.1"/>
</dbReference>
<dbReference type="AlphaFoldDB" id="A0A0W0TQG2"/>
<dbReference type="GO" id="GO:0006508">
    <property type="term" value="P:proteolysis"/>
    <property type="evidence" value="ECO:0007669"/>
    <property type="project" value="UniProtKB-KW"/>
</dbReference>
<dbReference type="PANTHER" id="PTHR30399:SF1">
    <property type="entry name" value="UTP PYROPHOSPHATASE"/>
    <property type="match status" value="1"/>
</dbReference>
<dbReference type="CDD" id="cd07344">
    <property type="entry name" value="M48_yhfN_like"/>
    <property type="match status" value="1"/>
</dbReference>
<keyword evidence="2" id="KW-0645">Protease</keyword>
<feature type="domain" description="YgjP-like metallopeptidase" evidence="1">
    <location>
        <begin position="49"/>
        <end position="253"/>
    </location>
</feature>
<organism evidence="2 3">
    <name type="scientific">Legionella erythra</name>
    <dbReference type="NCBI Taxonomy" id="448"/>
    <lineage>
        <taxon>Bacteria</taxon>
        <taxon>Pseudomonadati</taxon>
        <taxon>Pseudomonadota</taxon>
        <taxon>Gammaproteobacteria</taxon>
        <taxon>Legionellales</taxon>
        <taxon>Legionellaceae</taxon>
        <taxon>Legionella</taxon>
    </lineage>
</organism>
<dbReference type="PANTHER" id="PTHR30399">
    <property type="entry name" value="UNCHARACTERIZED PROTEIN YGJP"/>
    <property type="match status" value="1"/>
</dbReference>
<evidence type="ECO:0000259" key="1">
    <source>
        <dbReference type="Pfam" id="PF01863"/>
    </source>
</evidence>